<feature type="domain" description="DUF4179" evidence="2">
    <location>
        <begin position="41"/>
        <end position="136"/>
    </location>
</feature>
<dbReference type="InterPro" id="IPR025436">
    <property type="entry name" value="DUF4179"/>
</dbReference>
<dbReference type="Gene3D" id="2.60.40.1630">
    <property type="entry name" value="bacillus anthracis domain"/>
    <property type="match status" value="1"/>
</dbReference>
<name>A0A942TNA8_9BACI</name>
<organism evidence="4 5">
    <name type="scientific">Lederbergia citrisecunda</name>
    <dbReference type="NCBI Taxonomy" id="2833583"/>
    <lineage>
        <taxon>Bacteria</taxon>
        <taxon>Bacillati</taxon>
        <taxon>Bacillota</taxon>
        <taxon>Bacilli</taxon>
        <taxon>Bacillales</taxon>
        <taxon>Bacillaceae</taxon>
        <taxon>Lederbergia</taxon>
    </lineage>
</organism>
<feature type="domain" description="DUF5643" evidence="3">
    <location>
        <begin position="224"/>
        <end position="333"/>
    </location>
</feature>
<proteinExistence type="predicted"/>
<evidence type="ECO:0000313" key="4">
    <source>
        <dbReference type="EMBL" id="MBS4200710.1"/>
    </source>
</evidence>
<comment type="caution">
    <text evidence="4">The sequence shown here is derived from an EMBL/GenBank/DDBJ whole genome shotgun (WGS) entry which is preliminary data.</text>
</comment>
<dbReference type="AlphaFoldDB" id="A0A942TNA8"/>
<dbReference type="EMBL" id="JAGYPJ010000001">
    <property type="protein sequence ID" value="MBS4200710.1"/>
    <property type="molecule type" value="Genomic_DNA"/>
</dbReference>
<keyword evidence="5" id="KW-1185">Reference proteome</keyword>
<dbReference type="InterPro" id="IPR040680">
    <property type="entry name" value="DUF5643"/>
</dbReference>
<keyword evidence="1" id="KW-1133">Transmembrane helix</keyword>
<dbReference type="Pfam" id="PF13786">
    <property type="entry name" value="DUF4179"/>
    <property type="match status" value="1"/>
</dbReference>
<evidence type="ECO:0000256" key="1">
    <source>
        <dbReference type="SAM" id="Phobius"/>
    </source>
</evidence>
<dbReference type="RefSeq" id="WP_213111258.1">
    <property type="nucleotide sequence ID" value="NZ_JAGYPJ010000001.1"/>
</dbReference>
<keyword evidence="1" id="KW-0472">Membrane</keyword>
<reference evidence="4 5" key="1">
    <citation type="submission" date="2021-05" db="EMBL/GenBank/DDBJ databases">
        <title>Novel Bacillus species.</title>
        <authorList>
            <person name="Liu G."/>
        </authorList>
    </citation>
    <scope>NUCLEOTIDE SEQUENCE [LARGE SCALE GENOMIC DNA]</scope>
    <source>
        <strain evidence="4 5">FJAT-49732</strain>
    </source>
</reference>
<dbReference type="Pfam" id="PF18705">
    <property type="entry name" value="DUF5643"/>
    <property type="match status" value="1"/>
</dbReference>
<evidence type="ECO:0000259" key="2">
    <source>
        <dbReference type="Pfam" id="PF13786"/>
    </source>
</evidence>
<dbReference type="Proteomes" id="UP000682713">
    <property type="component" value="Unassembled WGS sequence"/>
</dbReference>
<evidence type="ECO:0000313" key="5">
    <source>
        <dbReference type="Proteomes" id="UP000682713"/>
    </source>
</evidence>
<evidence type="ECO:0000259" key="3">
    <source>
        <dbReference type="Pfam" id="PF18705"/>
    </source>
</evidence>
<keyword evidence="1" id="KW-0812">Transmembrane</keyword>
<accession>A0A942TNA8</accession>
<protein>
    <submittedName>
        <fullName evidence="4">DUF4179 domain-containing protein</fullName>
    </submittedName>
</protein>
<feature type="transmembrane region" description="Helical" evidence="1">
    <location>
        <begin position="48"/>
        <end position="66"/>
    </location>
</feature>
<sequence>MFEKEEKKLADFKSTYDDATIPVEAIDAAILAGFQKAKQKRKTNIKKWVFSCAAAVIIFGGFFTSIRVSPAFASYIAAIPGMDRIVEMIIHDKGMIAAVENEYYQEIGVSEEKNGVKLTIDGAIADENGLVLFYSLQPEKKYESMWIEKVDIKSVDGKELNQSSFGFGAPHIPDKSSTYQGMIEYFFKEPYEARNFQLDITVGASGYSEAFKMPFTLKEVKPAKQLAINKDVTIQGQKITFVNAEIYPLRVALHVKMDPKNTKKLLNFDDLRLVDEKGETWSKIQNGITGSRISDDEEIVYLQSNYFNEPKELYLAINKIQAIDKDEANLVIDIEKEKIIKQPKGSRFNPKVTVSGDDLIFKMRTKEEFSYFMFSTPKDRNGKELISESGFSNFADNEDYQVYEHAINIKSLHSVKGPISLELSFYPSWIVGSEKIKIK</sequence>
<gene>
    <name evidence="4" type="ORF">KHA93_13810</name>
</gene>